<dbReference type="Pfam" id="PF21190">
    <property type="entry name" value="Bbp16"/>
    <property type="match status" value="1"/>
</dbReference>
<reference evidence="1" key="1">
    <citation type="journal article" date="2014" name="Int. J. Syst. Evol. Microbiol.">
        <title>Complete genome sequence of Corynebacterium casei LMG S-19264T (=DSM 44701T), isolated from a smear-ripened cheese.</title>
        <authorList>
            <consortium name="US DOE Joint Genome Institute (JGI-PGF)"/>
            <person name="Walter F."/>
            <person name="Albersmeier A."/>
            <person name="Kalinowski J."/>
            <person name="Ruckert C."/>
        </authorList>
    </citation>
    <scope>NUCLEOTIDE SEQUENCE</scope>
    <source>
        <strain evidence="1">CCM 7684</strain>
    </source>
</reference>
<dbReference type="Gene3D" id="2.60.120.1110">
    <property type="match status" value="1"/>
</dbReference>
<gene>
    <name evidence="1" type="ORF">GCM10007276_35950</name>
</gene>
<accession>A0A8J2YNZ1</accession>
<dbReference type="InterPro" id="IPR048922">
    <property type="entry name" value="Bbp16"/>
</dbReference>
<name>A0A8J2YNZ1_9RHOB</name>
<dbReference type="RefSeq" id="WP_188411302.1">
    <property type="nucleotide sequence ID" value="NZ_BMCP01000013.1"/>
</dbReference>
<sequence>MIFDKTTLFSDAQAVTASAASTHVVDLGATDRVLGASANLRRDIGRGTPVPLSVQVVEDFAGLTSLTVAIQTSDDAAFGSGVTTHASSGAVPVAELKAGWTSTLHYMPPAGPEGMKRYLRLNYTVAGSNASSGKITAGVTFGHQTNDGR</sequence>
<proteinExistence type="predicted"/>
<organism evidence="1 2">
    <name type="scientific">Agaricicola taiwanensis</name>
    <dbReference type="NCBI Taxonomy" id="591372"/>
    <lineage>
        <taxon>Bacteria</taxon>
        <taxon>Pseudomonadati</taxon>
        <taxon>Pseudomonadota</taxon>
        <taxon>Alphaproteobacteria</taxon>
        <taxon>Rhodobacterales</taxon>
        <taxon>Paracoccaceae</taxon>
        <taxon>Agaricicola</taxon>
    </lineage>
</organism>
<dbReference type="Proteomes" id="UP000602745">
    <property type="component" value="Unassembled WGS sequence"/>
</dbReference>
<comment type="caution">
    <text evidence="1">The sequence shown here is derived from an EMBL/GenBank/DDBJ whole genome shotgun (WGS) entry which is preliminary data.</text>
</comment>
<dbReference type="AlphaFoldDB" id="A0A8J2YNZ1"/>
<protein>
    <submittedName>
        <fullName evidence="1">Uncharacterized protein</fullName>
    </submittedName>
</protein>
<evidence type="ECO:0000313" key="2">
    <source>
        <dbReference type="Proteomes" id="UP000602745"/>
    </source>
</evidence>
<keyword evidence="2" id="KW-1185">Reference proteome</keyword>
<evidence type="ECO:0000313" key="1">
    <source>
        <dbReference type="EMBL" id="GGE55686.1"/>
    </source>
</evidence>
<reference evidence="1" key="2">
    <citation type="submission" date="2020-09" db="EMBL/GenBank/DDBJ databases">
        <authorList>
            <person name="Sun Q."/>
            <person name="Sedlacek I."/>
        </authorList>
    </citation>
    <scope>NUCLEOTIDE SEQUENCE</scope>
    <source>
        <strain evidence="1">CCM 7684</strain>
    </source>
</reference>
<dbReference type="EMBL" id="BMCP01000013">
    <property type="protein sequence ID" value="GGE55686.1"/>
    <property type="molecule type" value="Genomic_DNA"/>
</dbReference>